<organism evidence="2 3">
    <name type="scientific">Hypsibius exemplaris</name>
    <name type="common">Freshwater tardigrade</name>
    <dbReference type="NCBI Taxonomy" id="2072580"/>
    <lineage>
        <taxon>Eukaryota</taxon>
        <taxon>Metazoa</taxon>
        <taxon>Ecdysozoa</taxon>
        <taxon>Tardigrada</taxon>
        <taxon>Eutardigrada</taxon>
        <taxon>Parachela</taxon>
        <taxon>Hypsibioidea</taxon>
        <taxon>Hypsibiidae</taxon>
        <taxon>Hypsibius</taxon>
    </lineage>
</organism>
<proteinExistence type="predicted"/>
<feature type="region of interest" description="Disordered" evidence="1">
    <location>
        <begin position="227"/>
        <end position="313"/>
    </location>
</feature>
<dbReference type="EMBL" id="MTYJ01000046">
    <property type="protein sequence ID" value="OQV18739.1"/>
    <property type="molecule type" value="Genomic_DNA"/>
</dbReference>
<feature type="region of interest" description="Disordered" evidence="1">
    <location>
        <begin position="618"/>
        <end position="637"/>
    </location>
</feature>
<reference evidence="3" key="1">
    <citation type="submission" date="2017-01" db="EMBL/GenBank/DDBJ databases">
        <title>Comparative genomics of anhydrobiosis in the tardigrade Hypsibius dujardini.</title>
        <authorList>
            <person name="Yoshida Y."/>
            <person name="Koutsovoulos G."/>
            <person name="Laetsch D."/>
            <person name="Stevens L."/>
            <person name="Kumar S."/>
            <person name="Horikawa D."/>
            <person name="Ishino K."/>
            <person name="Komine S."/>
            <person name="Tomita M."/>
            <person name="Blaxter M."/>
            <person name="Arakawa K."/>
        </authorList>
    </citation>
    <scope>NUCLEOTIDE SEQUENCE [LARGE SCALE GENOMIC DNA]</scope>
    <source>
        <strain evidence="3">Z151</strain>
    </source>
</reference>
<feature type="compositionally biased region" description="Basic and acidic residues" evidence="1">
    <location>
        <begin position="227"/>
        <end position="238"/>
    </location>
</feature>
<feature type="compositionally biased region" description="Basic and acidic residues" evidence="1">
    <location>
        <begin position="246"/>
        <end position="262"/>
    </location>
</feature>
<feature type="compositionally biased region" description="Basic and acidic residues" evidence="1">
    <location>
        <begin position="289"/>
        <end position="299"/>
    </location>
</feature>
<feature type="compositionally biased region" description="Basic and acidic residues" evidence="1">
    <location>
        <begin position="157"/>
        <end position="166"/>
    </location>
</feature>
<evidence type="ECO:0000313" key="3">
    <source>
        <dbReference type="Proteomes" id="UP000192578"/>
    </source>
</evidence>
<name>A0A1W0WU55_HYPEX</name>
<feature type="compositionally biased region" description="Polar residues" evidence="1">
    <location>
        <begin position="167"/>
        <end position="190"/>
    </location>
</feature>
<comment type="caution">
    <text evidence="2">The sequence shown here is derived from an EMBL/GenBank/DDBJ whole genome shotgun (WGS) entry which is preliminary data.</text>
</comment>
<keyword evidence="3" id="KW-1185">Reference proteome</keyword>
<feature type="region of interest" description="Disordered" evidence="1">
    <location>
        <begin position="122"/>
        <end position="210"/>
    </location>
</feature>
<feature type="compositionally biased region" description="Polar residues" evidence="1">
    <location>
        <begin position="736"/>
        <end position="751"/>
    </location>
</feature>
<feature type="region of interest" description="Disordered" evidence="1">
    <location>
        <begin position="690"/>
        <end position="751"/>
    </location>
</feature>
<feature type="compositionally biased region" description="Basic and acidic residues" evidence="1">
    <location>
        <begin position="695"/>
        <end position="711"/>
    </location>
</feature>
<feature type="compositionally biased region" description="Basic and acidic residues" evidence="1">
    <location>
        <begin position="626"/>
        <end position="637"/>
    </location>
</feature>
<evidence type="ECO:0000313" key="2">
    <source>
        <dbReference type="EMBL" id="OQV18739.1"/>
    </source>
</evidence>
<sequence>MMQFFPNYHQQNGASGGPLSNLQGEGGGLVEGSLDNLGSAPNRNINSHIFPSSNPGTMEHRDFTGVKAEDAPNAVVAEHLPYMYPMDLNGNMNAGEDAHPYPSQHYPHHPQTTNVLHEVAAAKPPEKPTRSRKQGAPLKLPSLFPEPSVFPGPSVFPDERDGEMEQHSSGFSDFLSNNPHAALSATPSPMSSAGQLASGSGQFNESPESIKARRKLQMQKRRLLMTEEEKLAEREKNKLQQRARRSKESEDKLMALREQRREYQRRKRGTETAEEAEIRRQRNRVYQKRSRDGSVREDGGGGDGSFSGYSESDASLSYPPTFLVQSDGMDNQGNQFVAGFSGGDAGGSPGYNMAAPFSGIGGPFGHVKLEGAANGGWAVGVPPGAVLKPPVKPPVEDWAIMMGSGLANTHAVELPPVTIPVPVPIVVPSLPIPPVMPGGVSNGPPPPVRHQIPDFDAFKRNFRASLENPAVQPGIPPHPNSNSQINFRPHNPQTGFPYQPHQQQINPQTGFPYHSPHGQFAPQQSNHQQTRFQNYAPQARFQNQGGPQTNFQAYGQQPPQGRFPGMSMAGGPPVDLMPNHFPSWPNHQQPQQHHSSLSPTMQQQQQPEVLSEVQIAQRGRRAVSQQERRATMTEEERIAEREKNKIARRQMRREQRKAEMKESRAYYRRLKREEIPLEKIQVMRDKAKIRQRQRRLNETPEEAAARRERSRLYQQKRRSRTLALGAGPAVALEDGNFSSPESETSNSYPPTFCRQQETSYVQSPDGTSLIKVIPAVCIKVPAGTLPQPSRKKKVGLIPSHISATDKPIAIWSAVKVFWVDTDAFGISRWLQPMVPYKLSVNFPPMC</sequence>
<protein>
    <submittedName>
        <fullName evidence="2">Uncharacterized protein</fullName>
    </submittedName>
</protein>
<evidence type="ECO:0000256" key="1">
    <source>
        <dbReference type="SAM" id="MobiDB-lite"/>
    </source>
</evidence>
<feature type="compositionally biased region" description="Low complexity" evidence="1">
    <location>
        <begin position="191"/>
        <end position="202"/>
    </location>
</feature>
<gene>
    <name evidence="2" type="ORF">BV898_07178</name>
</gene>
<dbReference type="Proteomes" id="UP000192578">
    <property type="component" value="Unassembled WGS sequence"/>
</dbReference>
<dbReference type="AlphaFoldDB" id="A0A1W0WU55"/>
<accession>A0A1W0WU55</accession>